<organism evidence="2">
    <name type="scientific">Rodentolepis nana</name>
    <name type="common">Dwarf tapeworm</name>
    <name type="synonym">Hymenolepis nana</name>
    <dbReference type="NCBI Taxonomy" id="102285"/>
    <lineage>
        <taxon>Eukaryota</taxon>
        <taxon>Metazoa</taxon>
        <taxon>Spiralia</taxon>
        <taxon>Lophotrochozoa</taxon>
        <taxon>Platyhelminthes</taxon>
        <taxon>Cestoda</taxon>
        <taxon>Eucestoda</taxon>
        <taxon>Cyclophyllidea</taxon>
        <taxon>Hymenolepididae</taxon>
        <taxon>Rodentolepis</taxon>
    </lineage>
</organism>
<evidence type="ECO:0000313" key="2">
    <source>
        <dbReference type="WBParaSite" id="HNAJ_0000533601-mRNA-1"/>
    </source>
</evidence>
<dbReference type="WBParaSite" id="HNAJ_0000533601-mRNA-1">
    <property type="protein sequence ID" value="HNAJ_0000533601-mRNA-1"/>
    <property type="gene ID" value="HNAJ_0000533601"/>
</dbReference>
<feature type="region of interest" description="Disordered" evidence="1">
    <location>
        <begin position="1"/>
        <end position="43"/>
    </location>
</feature>
<evidence type="ECO:0000256" key="1">
    <source>
        <dbReference type="SAM" id="MobiDB-lite"/>
    </source>
</evidence>
<proteinExistence type="predicted"/>
<dbReference type="AlphaFoldDB" id="A0A0R3TE47"/>
<protein>
    <submittedName>
        <fullName evidence="2">Uncharacterized protein</fullName>
    </submittedName>
</protein>
<feature type="compositionally biased region" description="Basic and acidic residues" evidence="1">
    <location>
        <begin position="8"/>
        <end position="21"/>
    </location>
</feature>
<name>A0A0R3TE47_RODNA</name>
<reference evidence="2" key="1">
    <citation type="submission" date="2017-02" db="UniProtKB">
        <authorList>
            <consortium name="WormBaseParasite"/>
        </authorList>
    </citation>
    <scope>IDENTIFICATION</scope>
</reference>
<accession>A0A0R3TE47</accession>
<sequence length="75" mass="7787">MSARTSTRAHESRRRTGDTRTKHVIPPPSPLPHAISSSRSSASQPVLLVVSSGSLSASVSPLLLPSSAHVPPLSP</sequence>